<organism evidence="1 2">
    <name type="scientific">Chryseobacterium nakagawai</name>
    <dbReference type="NCBI Taxonomy" id="1241982"/>
    <lineage>
        <taxon>Bacteria</taxon>
        <taxon>Pseudomonadati</taxon>
        <taxon>Bacteroidota</taxon>
        <taxon>Flavobacteriia</taxon>
        <taxon>Flavobacteriales</taxon>
        <taxon>Weeksellaceae</taxon>
        <taxon>Chryseobacterium group</taxon>
        <taxon>Chryseobacterium</taxon>
    </lineage>
</organism>
<name>A0AAD0YM67_CHRNA</name>
<dbReference type="AlphaFoldDB" id="A0AAD0YM67"/>
<evidence type="ECO:0000313" key="2">
    <source>
        <dbReference type="Proteomes" id="UP000278288"/>
    </source>
</evidence>
<dbReference type="RefSeq" id="WP_123859741.1">
    <property type="nucleotide sequence ID" value="NZ_CP033923.1"/>
</dbReference>
<proteinExistence type="predicted"/>
<sequence>MEIYFYTNNNKVLNLSGQKISVRESNYKISKAITTKFTFPFEFYMDEEFLLAFGDFVSLESSELDSIIDGHFLFESKLYEAKLTFLSTEGNFMTAQIDYGFEELPNWNKKLSDLQWDKIDVLDIHKYAQTVCGKTYPEVYFNFPRIFTKKFNNEDKVWDAFNGYYNNLNEDGSEMIRNYVDASGNIFNVNIIHPCIYYIYLLKKCFSDIGLQLQGDILTDTMFKDAYVFSGTDYFNKKDQFFNNYTVSVNEIDSVENIFWYGEWSNGWHFDYRIDKQTYIDDVVLNFTDKLYINGRFYAKVMQKTTVKMRIQLNGNDIWSHEQYCNEFMIIEKPFTLGLNIDNATVRFIIEGCLSNFSEGYNVIQYELKSNSIIQNGSSSQSDDAVIENSNLIDLKRAVPDMTVGDLMKIHQSWFNYEFKIVDNVVWMNRLGDKDPENVKDFQVSEIQKPKRILLEKKSYSLKHLDLDDFKMNSFYYDKNGGEINKEGNKNTEEIEINGYSLPVEKSKTNGYMTASVKTDNSSCLSLVFYRGIDSAGQNNAIHQSNVSFPELFYSNWEKWLRQRVKGYQYTWNFQIPADELKVKVDDFIGCYNNIHIITDWTKDLQENTYNIEITTETSY</sequence>
<dbReference type="Proteomes" id="UP000278288">
    <property type="component" value="Chromosome"/>
</dbReference>
<gene>
    <name evidence="1" type="ORF">EG343_21850</name>
</gene>
<keyword evidence="2" id="KW-1185">Reference proteome</keyword>
<reference evidence="1 2" key="1">
    <citation type="submission" date="2018-11" db="EMBL/GenBank/DDBJ databases">
        <title>Proposal to divide the Flavobacteriaceae and reorganize its genera based on Amino Acid Identity values calculated from whole genome sequences.</title>
        <authorList>
            <person name="Nicholson A.C."/>
            <person name="Gulvik C.A."/>
            <person name="Whitney A.M."/>
            <person name="Humrighouse B.W."/>
            <person name="Bell M."/>
            <person name="Holmes B."/>
            <person name="Steigerwalt A.G."/>
            <person name="Villarma A."/>
            <person name="Sheth M."/>
            <person name="Batra D."/>
            <person name="Pryor J."/>
            <person name="Bernardet J.-F."/>
            <person name="Hugo C."/>
            <person name="Kampfer P."/>
            <person name="Newman J."/>
            <person name="McQuiston J.R."/>
        </authorList>
    </citation>
    <scope>NUCLEOTIDE SEQUENCE [LARGE SCALE GENOMIC DNA]</scope>
    <source>
        <strain evidence="1 2">G0041</strain>
    </source>
</reference>
<dbReference type="KEGG" id="cnk:EG343_21850"/>
<evidence type="ECO:0000313" key="1">
    <source>
        <dbReference type="EMBL" id="AZA93056.1"/>
    </source>
</evidence>
<accession>A0AAD0YM67</accession>
<dbReference type="EMBL" id="CP033923">
    <property type="protein sequence ID" value="AZA93056.1"/>
    <property type="molecule type" value="Genomic_DNA"/>
</dbReference>
<protein>
    <submittedName>
        <fullName evidence="1">Uncharacterized protein</fullName>
    </submittedName>
</protein>